<evidence type="ECO:0000313" key="1">
    <source>
        <dbReference type="EMBL" id="MQN81251.1"/>
    </source>
</evidence>
<accession>A0A6G1U394</accession>
<name>A0A6G1U394_9BACT</name>
<proteinExistence type="predicted"/>
<sequence length="122" mass="13949">MNEEEHREKMIDRQWGLLAAIAQGYCQNPEFACTAYQPLADMIVRTANAVKERILHDPRIKATEAIEIGDVIESKTKMITVENIRHFNHGTNVFDGNTIDEPKEYCCIDALEVEYINGRKVP</sequence>
<protein>
    <submittedName>
        <fullName evidence="1">Uncharacterized protein</fullName>
    </submittedName>
</protein>
<comment type="caution">
    <text evidence="1">The sequence shown here is derived from an EMBL/GenBank/DDBJ whole genome shotgun (WGS) entry which is preliminary data.</text>
</comment>
<dbReference type="RefSeq" id="WP_153124327.1">
    <property type="nucleotide sequence ID" value="NZ_VZCB01000079.1"/>
</dbReference>
<organism evidence="1 2">
    <name type="scientific">Segatella copri</name>
    <dbReference type="NCBI Taxonomy" id="165179"/>
    <lineage>
        <taxon>Bacteria</taxon>
        <taxon>Pseudomonadati</taxon>
        <taxon>Bacteroidota</taxon>
        <taxon>Bacteroidia</taxon>
        <taxon>Bacteroidales</taxon>
        <taxon>Prevotellaceae</taxon>
        <taxon>Segatella</taxon>
    </lineage>
</organism>
<evidence type="ECO:0000313" key="2">
    <source>
        <dbReference type="Proteomes" id="UP000480425"/>
    </source>
</evidence>
<reference evidence="1 2" key="1">
    <citation type="submission" date="2019-09" db="EMBL/GenBank/DDBJ databases">
        <title>Distinct polysaccharide growth profiles of human intestinal Prevotella copri isolates.</title>
        <authorList>
            <person name="Fehlner-Peach H."/>
            <person name="Magnabosco C."/>
            <person name="Raghavan V."/>
            <person name="Scher J.U."/>
            <person name="Tett A."/>
            <person name="Cox L.M."/>
            <person name="Gottsegen C."/>
            <person name="Watters A."/>
            <person name="Wiltshire- Gordon J.D."/>
            <person name="Segata N."/>
            <person name="Bonneau R."/>
            <person name="Littman D.R."/>
        </authorList>
    </citation>
    <scope>NUCLEOTIDE SEQUENCE [LARGE SCALE GENOMIC DNA]</scope>
    <source>
        <strain evidence="2">iA622</strain>
    </source>
</reference>
<dbReference type="Proteomes" id="UP000480425">
    <property type="component" value="Unassembled WGS sequence"/>
</dbReference>
<dbReference type="EMBL" id="VZCB01000079">
    <property type="protein sequence ID" value="MQN81251.1"/>
    <property type="molecule type" value="Genomic_DNA"/>
</dbReference>
<gene>
    <name evidence="1" type="ORF">F7D73_09890</name>
</gene>
<dbReference type="AlphaFoldDB" id="A0A6G1U394"/>